<feature type="domain" description="HNH nuclease" evidence="1">
    <location>
        <begin position="118"/>
        <end position="176"/>
    </location>
</feature>
<evidence type="ECO:0000313" key="2">
    <source>
        <dbReference type="EMBL" id="SMD37660.1"/>
    </source>
</evidence>
<name>A0A1W2GLY2_REIFA</name>
<gene>
    <name evidence="2" type="ORF">SAMN04488029_3397</name>
</gene>
<dbReference type="Proteomes" id="UP000192472">
    <property type="component" value="Unassembled WGS sequence"/>
</dbReference>
<reference evidence="2 3" key="1">
    <citation type="submission" date="2017-04" db="EMBL/GenBank/DDBJ databases">
        <authorList>
            <person name="Afonso C.L."/>
            <person name="Miller P.J."/>
            <person name="Scott M.A."/>
            <person name="Spackman E."/>
            <person name="Goraichik I."/>
            <person name="Dimitrov K.M."/>
            <person name="Suarez D.L."/>
            <person name="Swayne D.E."/>
        </authorList>
    </citation>
    <scope>NUCLEOTIDE SEQUENCE [LARGE SCALE GENOMIC DNA]</scope>
    <source>
        <strain evidence="2 3">DSM 26133</strain>
    </source>
</reference>
<organism evidence="2 3">
    <name type="scientific">Reichenbachiella faecimaris</name>
    <dbReference type="NCBI Taxonomy" id="692418"/>
    <lineage>
        <taxon>Bacteria</taxon>
        <taxon>Pseudomonadati</taxon>
        <taxon>Bacteroidota</taxon>
        <taxon>Cytophagia</taxon>
        <taxon>Cytophagales</taxon>
        <taxon>Reichenbachiellaceae</taxon>
        <taxon>Reichenbachiella</taxon>
    </lineage>
</organism>
<proteinExistence type="predicted"/>
<accession>A0A1W2GLY2</accession>
<sequence length="215" mass="25315">MDGKYLNKLLRIEAKHALYHESGKWYHNLKKFPGVLFDKNGYIVFQNEKLYSSHRYLQSNKDLFIKDGIESLDEYRKFTAFEQRLIIGIDSQDTIKDSFEETVRVLREVNTILRKKPLVDRLKKLYDNTCQICGTKIALGNKRFYSEAHHIVPLGKPYNGKDRLDNMICVCPNHHVQLDLKAIRLERNSLKLKRHELSNDFINHHNSLFNVKNGI</sequence>
<dbReference type="AlphaFoldDB" id="A0A1W2GLY2"/>
<dbReference type="InterPro" id="IPR003615">
    <property type="entry name" value="HNH_nuc"/>
</dbReference>
<dbReference type="Gene3D" id="1.10.30.50">
    <property type="match status" value="1"/>
</dbReference>
<evidence type="ECO:0000313" key="3">
    <source>
        <dbReference type="Proteomes" id="UP000192472"/>
    </source>
</evidence>
<keyword evidence="3" id="KW-1185">Reference proteome</keyword>
<dbReference type="STRING" id="692418.SAMN04488029_3397"/>
<dbReference type="CDD" id="cd00085">
    <property type="entry name" value="HNHc"/>
    <property type="match status" value="1"/>
</dbReference>
<dbReference type="SMART" id="SM00507">
    <property type="entry name" value="HNHc"/>
    <property type="match status" value="1"/>
</dbReference>
<dbReference type="EMBL" id="FWYF01000004">
    <property type="protein sequence ID" value="SMD37660.1"/>
    <property type="molecule type" value="Genomic_DNA"/>
</dbReference>
<dbReference type="Pfam" id="PF13391">
    <property type="entry name" value="HNH_2"/>
    <property type="match status" value="1"/>
</dbReference>
<protein>
    <submittedName>
        <fullName evidence="2">5-methylcytosine-specific restriction enzyme A</fullName>
    </submittedName>
</protein>
<dbReference type="RefSeq" id="WP_084374041.1">
    <property type="nucleotide sequence ID" value="NZ_FWYF01000004.1"/>
</dbReference>
<evidence type="ECO:0000259" key="1">
    <source>
        <dbReference type="SMART" id="SM00507"/>
    </source>
</evidence>
<dbReference type="OrthoDB" id="67788at2"/>